<evidence type="ECO:0000313" key="6">
    <source>
        <dbReference type="EMBL" id="TDQ83397.1"/>
    </source>
</evidence>
<keyword evidence="3" id="KW-0238">DNA-binding</keyword>
<dbReference type="Gene3D" id="3.40.190.290">
    <property type="match status" value="1"/>
</dbReference>
<accession>A0A4R6WZW6</accession>
<dbReference type="Pfam" id="PF00126">
    <property type="entry name" value="HTH_1"/>
    <property type="match status" value="1"/>
</dbReference>
<dbReference type="GO" id="GO:0000976">
    <property type="term" value="F:transcription cis-regulatory region binding"/>
    <property type="evidence" value="ECO:0007669"/>
    <property type="project" value="TreeGrafter"/>
</dbReference>
<evidence type="ECO:0000256" key="4">
    <source>
        <dbReference type="ARBA" id="ARBA00023163"/>
    </source>
</evidence>
<dbReference type="PANTHER" id="PTHR30126:SF94">
    <property type="entry name" value="LYSR FAMILY TRANSCRIPTIONAL REGULATOR"/>
    <property type="match status" value="1"/>
</dbReference>
<dbReference type="SUPFAM" id="SSF53850">
    <property type="entry name" value="Periplasmic binding protein-like II"/>
    <property type="match status" value="1"/>
</dbReference>
<dbReference type="Proteomes" id="UP000295783">
    <property type="component" value="Unassembled WGS sequence"/>
</dbReference>
<keyword evidence="7" id="KW-1185">Reference proteome</keyword>
<protein>
    <submittedName>
        <fullName evidence="6">Aminoethylphosphonate catabolism LysR family transcriptional regulator</fullName>
    </submittedName>
</protein>
<dbReference type="GO" id="GO:0003700">
    <property type="term" value="F:DNA-binding transcription factor activity"/>
    <property type="evidence" value="ECO:0007669"/>
    <property type="project" value="InterPro"/>
</dbReference>
<dbReference type="PRINTS" id="PR00039">
    <property type="entry name" value="HTHLYSR"/>
</dbReference>
<dbReference type="InterPro" id="IPR036388">
    <property type="entry name" value="WH-like_DNA-bd_sf"/>
</dbReference>
<reference evidence="6 7" key="1">
    <citation type="submission" date="2019-03" db="EMBL/GenBank/DDBJ databases">
        <title>Genomic Encyclopedia of Type Strains, Phase III (KMG-III): the genomes of soil and plant-associated and newly described type strains.</title>
        <authorList>
            <person name="Whitman W."/>
        </authorList>
    </citation>
    <scope>NUCLEOTIDE SEQUENCE [LARGE SCALE GENOMIC DNA]</scope>
    <source>
        <strain evidence="6 7">CGMCC 1.7660</strain>
    </source>
</reference>
<dbReference type="InterPro" id="IPR005119">
    <property type="entry name" value="LysR_subst-bd"/>
</dbReference>
<keyword evidence="2" id="KW-0805">Transcription regulation</keyword>
<organism evidence="6 7">
    <name type="scientific">Dongia mobilis</name>
    <dbReference type="NCBI Taxonomy" id="578943"/>
    <lineage>
        <taxon>Bacteria</taxon>
        <taxon>Pseudomonadati</taxon>
        <taxon>Pseudomonadota</taxon>
        <taxon>Alphaproteobacteria</taxon>
        <taxon>Rhodospirillales</taxon>
        <taxon>Dongiaceae</taxon>
        <taxon>Dongia</taxon>
    </lineage>
</organism>
<comment type="caution">
    <text evidence="6">The sequence shown here is derived from an EMBL/GenBank/DDBJ whole genome shotgun (WGS) entry which is preliminary data.</text>
</comment>
<comment type="similarity">
    <text evidence="1">Belongs to the LysR transcriptional regulatory family.</text>
</comment>
<dbReference type="PANTHER" id="PTHR30126">
    <property type="entry name" value="HTH-TYPE TRANSCRIPTIONAL REGULATOR"/>
    <property type="match status" value="1"/>
</dbReference>
<gene>
    <name evidence="6" type="ORF">A8950_1684</name>
</gene>
<dbReference type="CDD" id="cd05466">
    <property type="entry name" value="PBP2_LTTR_substrate"/>
    <property type="match status" value="1"/>
</dbReference>
<feature type="domain" description="HTH lysR-type" evidence="5">
    <location>
        <begin position="1"/>
        <end position="58"/>
    </location>
</feature>
<proteinExistence type="inferred from homology"/>
<keyword evidence="4" id="KW-0804">Transcription</keyword>
<dbReference type="SUPFAM" id="SSF46785">
    <property type="entry name" value="Winged helix' DNA-binding domain"/>
    <property type="match status" value="1"/>
</dbReference>
<evidence type="ECO:0000313" key="7">
    <source>
        <dbReference type="Proteomes" id="UP000295783"/>
    </source>
</evidence>
<dbReference type="PROSITE" id="PS50931">
    <property type="entry name" value="HTH_LYSR"/>
    <property type="match status" value="1"/>
</dbReference>
<evidence type="ECO:0000256" key="1">
    <source>
        <dbReference type="ARBA" id="ARBA00009437"/>
    </source>
</evidence>
<dbReference type="EMBL" id="SNYW01000007">
    <property type="protein sequence ID" value="TDQ83397.1"/>
    <property type="molecule type" value="Genomic_DNA"/>
</dbReference>
<sequence length="291" mass="32314">MRYSQLRAFDAVARSLSFSRAAEILGVTQPAVSLQVAALERAYRTDLIARHGSRISLTGDGEALFALTRQMFGAEAEIEDFLASSQALRRGHLRFGADAPHIALDLVAAYRAKYPAVTLELVLGNATQTWNAVLQSVVDIAALANPPEDPRLGYLPLATQGMMLLVPRGHEFARRREVSLREIGDRPVIFREHDSNTQRTLEAKLKKMGLALRPVLVLGSREAMVEAVSRKIGLGFIFTREKNDDPRSVAIPLKELKGSSRNMLVYLKPRRRRRAVAALIELAGRPERQSR</sequence>
<dbReference type="Gene3D" id="1.10.10.10">
    <property type="entry name" value="Winged helix-like DNA-binding domain superfamily/Winged helix DNA-binding domain"/>
    <property type="match status" value="1"/>
</dbReference>
<dbReference type="InterPro" id="IPR036390">
    <property type="entry name" value="WH_DNA-bd_sf"/>
</dbReference>
<dbReference type="InterPro" id="IPR000847">
    <property type="entry name" value="LysR_HTH_N"/>
</dbReference>
<dbReference type="AlphaFoldDB" id="A0A4R6WZW6"/>
<evidence type="ECO:0000256" key="3">
    <source>
        <dbReference type="ARBA" id="ARBA00023125"/>
    </source>
</evidence>
<evidence type="ECO:0000256" key="2">
    <source>
        <dbReference type="ARBA" id="ARBA00023015"/>
    </source>
</evidence>
<dbReference type="OrthoDB" id="9808620at2"/>
<dbReference type="Pfam" id="PF03466">
    <property type="entry name" value="LysR_substrate"/>
    <property type="match status" value="1"/>
</dbReference>
<dbReference type="RefSeq" id="WP_133613153.1">
    <property type="nucleotide sequence ID" value="NZ_SNYW01000007.1"/>
</dbReference>
<name>A0A4R6WZW6_9PROT</name>
<evidence type="ECO:0000259" key="5">
    <source>
        <dbReference type="PROSITE" id="PS50931"/>
    </source>
</evidence>